<evidence type="ECO:0000313" key="2">
    <source>
        <dbReference type="EMBL" id="MFC6953893.1"/>
    </source>
</evidence>
<keyword evidence="1" id="KW-0472">Membrane</keyword>
<keyword evidence="1" id="KW-0812">Transmembrane</keyword>
<keyword evidence="1" id="KW-1133">Transmembrane helix</keyword>
<protein>
    <submittedName>
        <fullName evidence="2">Uncharacterized protein</fullName>
    </submittedName>
</protein>
<dbReference type="EMBL" id="JBHSXN010000002">
    <property type="protein sequence ID" value="MFC6953893.1"/>
    <property type="molecule type" value="Genomic_DNA"/>
</dbReference>
<reference evidence="2 3" key="1">
    <citation type="journal article" date="2019" name="Int. J. Syst. Evol. Microbiol.">
        <title>The Global Catalogue of Microorganisms (GCM) 10K type strain sequencing project: providing services to taxonomists for standard genome sequencing and annotation.</title>
        <authorList>
            <consortium name="The Broad Institute Genomics Platform"/>
            <consortium name="The Broad Institute Genome Sequencing Center for Infectious Disease"/>
            <person name="Wu L."/>
            <person name="Ma J."/>
        </authorList>
    </citation>
    <scope>NUCLEOTIDE SEQUENCE [LARGE SCALE GENOMIC DNA]</scope>
    <source>
        <strain evidence="2 3">GX26</strain>
    </source>
</reference>
<evidence type="ECO:0000256" key="1">
    <source>
        <dbReference type="SAM" id="Phobius"/>
    </source>
</evidence>
<dbReference type="RefSeq" id="WP_336350842.1">
    <property type="nucleotide sequence ID" value="NZ_JAZAQL010000002.1"/>
</dbReference>
<evidence type="ECO:0000313" key="3">
    <source>
        <dbReference type="Proteomes" id="UP001596395"/>
    </source>
</evidence>
<feature type="transmembrane region" description="Helical" evidence="1">
    <location>
        <begin position="31"/>
        <end position="49"/>
    </location>
</feature>
<gene>
    <name evidence="2" type="ORF">ACFQGB_13555</name>
</gene>
<feature type="transmembrane region" description="Helical" evidence="1">
    <location>
        <begin position="87"/>
        <end position="110"/>
    </location>
</feature>
<sequence length="121" mass="11733">MSRLGDGALAAGVLAGVVALAAAVGVAASPVAFAVGAVGAFLLEVLLSARAAAVRALWARAGVRVLSVGVVVLAAALAVAFRPESGLNALAGGLVAYLGLLAFVAVGLVPPSTAWFGRNRS</sequence>
<keyword evidence="3" id="KW-1185">Reference proteome</keyword>
<name>A0ABD5VHD3_9EURY</name>
<feature type="transmembrane region" description="Helical" evidence="1">
    <location>
        <begin position="61"/>
        <end position="81"/>
    </location>
</feature>
<organism evidence="2 3">
    <name type="scientific">Halorubellus litoreus</name>
    <dbReference type="NCBI Taxonomy" id="755308"/>
    <lineage>
        <taxon>Archaea</taxon>
        <taxon>Methanobacteriati</taxon>
        <taxon>Methanobacteriota</taxon>
        <taxon>Stenosarchaea group</taxon>
        <taxon>Halobacteria</taxon>
        <taxon>Halobacteriales</taxon>
        <taxon>Halorubellaceae</taxon>
        <taxon>Halorubellus</taxon>
    </lineage>
</organism>
<comment type="caution">
    <text evidence="2">The sequence shown here is derived from an EMBL/GenBank/DDBJ whole genome shotgun (WGS) entry which is preliminary data.</text>
</comment>
<proteinExistence type="predicted"/>
<dbReference type="Proteomes" id="UP001596395">
    <property type="component" value="Unassembled WGS sequence"/>
</dbReference>
<accession>A0ABD5VHD3</accession>
<dbReference type="AlphaFoldDB" id="A0ABD5VHD3"/>